<name>A0A165FFE7_9APHY</name>
<keyword evidence="1" id="KW-0812">Transmembrane</keyword>
<dbReference type="GeneID" id="63823935"/>
<dbReference type="EMBL" id="KV427613">
    <property type="protein sequence ID" value="KZT08887.1"/>
    <property type="molecule type" value="Genomic_DNA"/>
</dbReference>
<evidence type="ECO:0000313" key="3">
    <source>
        <dbReference type="Proteomes" id="UP000076871"/>
    </source>
</evidence>
<evidence type="ECO:0000256" key="1">
    <source>
        <dbReference type="SAM" id="Phobius"/>
    </source>
</evidence>
<keyword evidence="3" id="KW-1185">Reference proteome</keyword>
<dbReference type="Proteomes" id="UP000076871">
    <property type="component" value="Unassembled WGS sequence"/>
</dbReference>
<protein>
    <recommendedName>
        <fullName evidence="4">Transmembrane protein</fullName>
    </recommendedName>
</protein>
<dbReference type="STRING" id="1314785.A0A165FFE7"/>
<dbReference type="OrthoDB" id="10051290at2759"/>
<keyword evidence="1" id="KW-0472">Membrane</keyword>
<feature type="transmembrane region" description="Helical" evidence="1">
    <location>
        <begin position="73"/>
        <end position="92"/>
    </location>
</feature>
<keyword evidence="1" id="KW-1133">Transmembrane helix</keyword>
<accession>A0A165FFE7</accession>
<proteinExistence type="predicted"/>
<organism evidence="2 3">
    <name type="scientific">Laetiporus sulphureus 93-53</name>
    <dbReference type="NCBI Taxonomy" id="1314785"/>
    <lineage>
        <taxon>Eukaryota</taxon>
        <taxon>Fungi</taxon>
        <taxon>Dikarya</taxon>
        <taxon>Basidiomycota</taxon>
        <taxon>Agaricomycotina</taxon>
        <taxon>Agaricomycetes</taxon>
        <taxon>Polyporales</taxon>
        <taxon>Laetiporus</taxon>
    </lineage>
</organism>
<dbReference type="RefSeq" id="XP_040766627.1">
    <property type="nucleotide sequence ID" value="XM_040906906.1"/>
</dbReference>
<sequence length="296" mass="32578">MSNLTPSFAEQTRALVAQFRQRAAAISAPLPTLQSMVAKLLKTTLEAQPIVIGEMTYTVELFRISIKHLMFPLFLHVGGGGGALIFICAISITRIDKYLDVLGSIKMEVQRLSPQMQSSVVPLVGRFGRFVDDLNDQKCRTQGDVLRRNLLQTLHVAPRSRAVIVKKVEAETSVTPSWYVAILPSQMDILPLQACRKPVSEVPMNFLVPGHSCVRWEMIVEDGFSSSGKDPTPLVPFAAAFQRHWQDVNAMVFFHQSNLPQLSYIAGTLTGNPSICVFDGLAKFGLCPIVSSSHGL</sequence>
<gene>
    <name evidence="2" type="ORF">LAESUDRAFT_712507</name>
</gene>
<dbReference type="AlphaFoldDB" id="A0A165FFE7"/>
<dbReference type="InParanoid" id="A0A165FFE7"/>
<reference evidence="2 3" key="1">
    <citation type="journal article" date="2016" name="Mol. Biol. Evol.">
        <title>Comparative Genomics of Early-Diverging Mushroom-Forming Fungi Provides Insights into the Origins of Lignocellulose Decay Capabilities.</title>
        <authorList>
            <person name="Nagy L.G."/>
            <person name="Riley R."/>
            <person name="Tritt A."/>
            <person name="Adam C."/>
            <person name="Daum C."/>
            <person name="Floudas D."/>
            <person name="Sun H."/>
            <person name="Yadav J.S."/>
            <person name="Pangilinan J."/>
            <person name="Larsson K.H."/>
            <person name="Matsuura K."/>
            <person name="Barry K."/>
            <person name="Labutti K."/>
            <person name="Kuo R."/>
            <person name="Ohm R.A."/>
            <person name="Bhattacharya S.S."/>
            <person name="Shirouzu T."/>
            <person name="Yoshinaga Y."/>
            <person name="Martin F.M."/>
            <person name="Grigoriev I.V."/>
            <person name="Hibbett D.S."/>
        </authorList>
    </citation>
    <scope>NUCLEOTIDE SEQUENCE [LARGE SCALE GENOMIC DNA]</scope>
    <source>
        <strain evidence="2 3">93-53</strain>
    </source>
</reference>
<evidence type="ECO:0008006" key="4">
    <source>
        <dbReference type="Google" id="ProtNLM"/>
    </source>
</evidence>
<evidence type="ECO:0000313" key="2">
    <source>
        <dbReference type="EMBL" id="KZT08887.1"/>
    </source>
</evidence>